<dbReference type="InterPro" id="IPR016040">
    <property type="entry name" value="NAD(P)-bd_dom"/>
</dbReference>
<dbReference type="PANTHER" id="PTHR43355:SF2">
    <property type="entry name" value="FLAVIN REDUCTASE (NADPH)"/>
    <property type="match status" value="1"/>
</dbReference>
<evidence type="ECO:0000259" key="1">
    <source>
        <dbReference type="Pfam" id="PF13460"/>
    </source>
</evidence>
<dbReference type="SUPFAM" id="SSF51735">
    <property type="entry name" value="NAD(P)-binding Rossmann-fold domains"/>
    <property type="match status" value="1"/>
</dbReference>
<dbReference type="Gene3D" id="3.40.50.720">
    <property type="entry name" value="NAD(P)-binding Rossmann-like Domain"/>
    <property type="match status" value="1"/>
</dbReference>
<comment type="caution">
    <text evidence="2">The sequence shown here is derived from an EMBL/GenBank/DDBJ whole genome shotgun (WGS) entry which is preliminary data.</text>
</comment>
<gene>
    <name evidence="2" type="ORF">GCM10009665_47730</name>
</gene>
<proteinExistence type="predicted"/>
<dbReference type="InterPro" id="IPR051606">
    <property type="entry name" value="Polyketide_Oxido-like"/>
</dbReference>
<dbReference type="RefSeq" id="WP_344443982.1">
    <property type="nucleotide sequence ID" value="NZ_BAAALF010000095.1"/>
</dbReference>
<feature type="domain" description="NAD(P)-binding" evidence="1">
    <location>
        <begin position="8"/>
        <end position="210"/>
    </location>
</feature>
<sequence>MKLTIVAATGGIGRQLLGQAVAAGHEVTAVVRNPAGLSAPVRVVAADLATAEPTALAAAVAGADAVLSGLGARSSAEAGVAWRGTRAVAEAMRTAGVQRLVVVSAAPIGTVPSPNRPHPPKHDPGDGPFMRYLGAPLTRTFLRAHYADLARMEELLRDGDLDWTVLRPPRLTDKPLTGTYRTSIDRNVHGGITVSRADVAHGMLAALERPDTVRHTVGIAN</sequence>
<dbReference type="EMBL" id="BAAALF010000095">
    <property type="protein sequence ID" value="GAA1251503.1"/>
    <property type="molecule type" value="Genomic_DNA"/>
</dbReference>
<evidence type="ECO:0000313" key="2">
    <source>
        <dbReference type="EMBL" id="GAA1251503.1"/>
    </source>
</evidence>
<protein>
    <submittedName>
        <fullName evidence="2">SDR family oxidoreductase</fullName>
    </submittedName>
</protein>
<keyword evidence="3" id="KW-1185">Reference proteome</keyword>
<dbReference type="InterPro" id="IPR036291">
    <property type="entry name" value="NAD(P)-bd_dom_sf"/>
</dbReference>
<reference evidence="3" key="1">
    <citation type="journal article" date="2019" name="Int. J. Syst. Evol. Microbiol.">
        <title>The Global Catalogue of Microorganisms (GCM) 10K type strain sequencing project: providing services to taxonomists for standard genome sequencing and annotation.</title>
        <authorList>
            <consortium name="The Broad Institute Genomics Platform"/>
            <consortium name="The Broad Institute Genome Sequencing Center for Infectious Disease"/>
            <person name="Wu L."/>
            <person name="Ma J."/>
        </authorList>
    </citation>
    <scope>NUCLEOTIDE SEQUENCE [LARGE SCALE GENOMIC DNA]</scope>
    <source>
        <strain evidence="3">JCM 13004</strain>
    </source>
</reference>
<dbReference type="PANTHER" id="PTHR43355">
    <property type="entry name" value="FLAVIN REDUCTASE (NADPH)"/>
    <property type="match status" value="1"/>
</dbReference>
<dbReference type="Pfam" id="PF13460">
    <property type="entry name" value="NAD_binding_10"/>
    <property type="match status" value="1"/>
</dbReference>
<dbReference type="Proteomes" id="UP001500037">
    <property type="component" value="Unassembled WGS sequence"/>
</dbReference>
<evidence type="ECO:0000313" key="3">
    <source>
        <dbReference type="Proteomes" id="UP001500037"/>
    </source>
</evidence>
<name>A0ABP4HA66_9ACTN</name>
<organism evidence="2 3">
    <name type="scientific">Kitasatospora nipponensis</name>
    <dbReference type="NCBI Taxonomy" id="258049"/>
    <lineage>
        <taxon>Bacteria</taxon>
        <taxon>Bacillati</taxon>
        <taxon>Actinomycetota</taxon>
        <taxon>Actinomycetes</taxon>
        <taxon>Kitasatosporales</taxon>
        <taxon>Streptomycetaceae</taxon>
        <taxon>Kitasatospora</taxon>
    </lineage>
</organism>
<accession>A0ABP4HA66</accession>